<dbReference type="PROSITE" id="PS50893">
    <property type="entry name" value="ABC_TRANSPORTER_2"/>
    <property type="match status" value="1"/>
</dbReference>
<evidence type="ECO:0000256" key="1">
    <source>
        <dbReference type="ARBA" id="ARBA00005417"/>
    </source>
</evidence>
<dbReference type="GO" id="GO:0016887">
    <property type="term" value="F:ATP hydrolysis activity"/>
    <property type="evidence" value="ECO:0007669"/>
    <property type="project" value="InterPro"/>
</dbReference>
<evidence type="ECO:0000313" key="7">
    <source>
        <dbReference type="Proteomes" id="UP000245216"/>
    </source>
</evidence>
<dbReference type="SMART" id="SM00382">
    <property type="entry name" value="AAA"/>
    <property type="match status" value="1"/>
</dbReference>
<dbReference type="STRING" id="511.UZ73_15705"/>
<evidence type="ECO:0000313" key="6">
    <source>
        <dbReference type="EMBL" id="PWE13015.1"/>
    </source>
</evidence>
<keyword evidence="4 6" id="KW-0067">ATP-binding</keyword>
<dbReference type="SUPFAM" id="SSF52540">
    <property type="entry name" value="P-loop containing nucleoside triphosphate hydrolases"/>
    <property type="match status" value="1"/>
</dbReference>
<keyword evidence="2" id="KW-0472">Membrane</keyword>
<dbReference type="InterPro" id="IPR015854">
    <property type="entry name" value="ABC_transpr_LolD-like"/>
</dbReference>
<dbReference type="InterPro" id="IPR003439">
    <property type="entry name" value="ABC_transporter-like_ATP-bd"/>
</dbReference>
<dbReference type="Proteomes" id="UP000245216">
    <property type="component" value="Unassembled WGS sequence"/>
</dbReference>
<dbReference type="Gene3D" id="3.40.50.300">
    <property type="entry name" value="P-loop containing nucleotide triphosphate hydrolases"/>
    <property type="match status" value="1"/>
</dbReference>
<reference evidence="6 7" key="1">
    <citation type="submission" date="2018-05" db="EMBL/GenBank/DDBJ databases">
        <title>Genome Sequence of an Efficient Indole-Degrading Bacterium, Alcaligenes sp.YBY.</title>
        <authorList>
            <person name="Yang B."/>
        </authorList>
    </citation>
    <scope>NUCLEOTIDE SEQUENCE [LARGE SCALE GENOMIC DNA]</scope>
    <source>
        <strain evidence="6 7">YBY</strain>
    </source>
</reference>
<evidence type="ECO:0000259" key="5">
    <source>
        <dbReference type="PROSITE" id="PS50893"/>
    </source>
</evidence>
<dbReference type="GO" id="GO:0089705">
    <property type="term" value="P:protein localization to outer membrane"/>
    <property type="evidence" value="ECO:0007669"/>
    <property type="project" value="TreeGrafter"/>
</dbReference>
<dbReference type="Pfam" id="PF00005">
    <property type="entry name" value="ABC_tran"/>
    <property type="match status" value="1"/>
</dbReference>
<sequence length="237" mass="25724">MLRIQQLEVSRGQGPHAFRVQLPELALDAGQIVAVTGVSGCGKSTLLETLGLLLRPTQAQVFTLGKEAKDINALYASGRESELAQWRARNLGFVLQNGGLLPYLSVRENMVLPRRLLGLPVKADHLDAAIATLKLERLLNLYPSALSIGERQRVAFSRAIAHAPGLVLADEPTAALDPETAHNVFQLFFSLAKELDLAVLLVSHDWDSLSQFAIPRLQAKLEPGLSIFVPEVAAPCL</sequence>
<keyword evidence="2" id="KW-1003">Cell membrane</keyword>
<dbReference type="GO" id="GO:0005524">
    <property type="term" value="F:ATP binding"/>
    <property type="evidence" value="ECO:0007669"/>
    <property type="project" value="UniProtKB-KW"/>
</dbReference>
<dbReference type="RefSeq" id="WP_109089393.1">
    <property type="nucleotide sequence ID" value="NZ_QEXO01000004.1"/>
</dbReference>
<accession>A0A2U2BG76</accession>
<keyword evidence="3" id="KW-0547">Nucleotide-binding</keyword>
<protein>
    <submittedName>
        <fullName evidence="6">ABC transporter ATP-binding protein</fullName>
    </submittedName>
</protein>
<dbReference type="AlphaFoldDB" id="A0A2U2BG76"/>
<feature type="domain" description="ABC transporter" evidence="5">
    <location>
        <begin position="2"/>
        <end position="237"/>
    </location>
</feature>
<dbReference type="EMBL" id="QEXO01000004">
    <property type="protein sequence ID" value="PWE13015.1"/>
    <property type="molecule type" value="Genomic_DNA"/>
</dbReference>
<dbReference type="GO" id="GO:0044874">
    <property type="term" value="P:lipoprotein localization to outer membrane"/>
    <property type="evidence" value="ECO:0007669"/>
    <property type="project" value="TreeGrafter"/>
</dbReference>
<dbReference type="PANTHER" id="PTHR24220:SF689">
    <property type="entry name" value="LIPOPROTEIN-RELEASING SYSTEM ATP-BINDING PROTEIN LOLD"/>
    <property type="match status" value="1"/>
</dbReference>
<comment type="similarity">
    <text evidence="1">Belongs to the ABC transporter superfamily.</text>
</comment>
<organism evidence="6 7">
    <name type="scientific">Alcaligenes faecalis</name>
    <dbReference type="NCBI Taxonomy" id="511"/>
    <lineage>
        <taxon>Bacteria</taxon>
        <taxon>Pseudomonadati</taxon>
        <taxon>Pseudomonadota</taxon>
        <taxon>Betaproteobacteria</taxon>
        <taxon>Burkholderiales</taxon>
        <taxon>Alcaligenaceae</taxon>
        <taxon>Alcaligenes</taxon>
    </lineage>
</organism>
<dbReference type="GO" id="GO:0005886">
    <property type="term" value="C:plasma membrane"/>
    <property type="evidence" value="ECO:0007669"/>
    <property type="project" value="TreeGrafter"/>
</dbReference>
<comment type="caution">
    <text evidence="6">The sequence shown here is derived from an EMBL/GenBank/DDBJ whole genome shotgun (WGS) entry which is preliminary data.</text>
</comment>
<evidence type="ECO:0000256" key="3">
    <source>
        <dbReference type="ARBA" id="ARBA00022741"/>
    </source>
</evidence>
<name>A0A2U2BG76_ALCFA</name>
<dbReference type="InterPro" id="IPR003593">
    <property type="entry name" value="AAA+_ATPase"/>
</dbReference>
<dbReference type="PANTHER" id="PTHR24220">
    <property type="entry name" value="IMPORT ATP-BINDING PROTEIN"/>
    <property type="match status" value="1"/>
</dbReference>
<evidence type="ECO:0000256" key="2">
    <source>
        <dbReference type="ARBA" id="ARBA00022475"/>
    </source>
</evidence>
<reference evidence="6 7" key="2">
    <citation type="submission" date="2018-05" db="EMBL/GenBank/DDBJ databases">
        <authorList>
            <person name="Lanie J.A."/>
            <person name="Ng W.-L."/>
            <person name="Kazmierczak K.M."/>
            <person name="Andrzejewski T.M."/>
            <person name="Davidsen T.M."/>
            <person name="Wayne K.J."/>
            <person name="Tettelin H."/>
            <person name="Glass J.I."/>
            <person name="Rusch D."/>
            <person name="Podicherti R."/>
            <person name="Tsui H.-C.T."/>
            <person name="Winkler M.E."/>
        </authorList>
    </citation>
    <scope>NUCLEOTIDE SEQUENCE [LARGE SCALE GENOMIC DNA]</scope>
    <source>
        <strain evidence="6 7">YBY</strain>
    </source>
</reference>
<proteinExistence type="inferred from homology"/>
<dbReference type="InterPro" id="IPR027417">
    <property type="entry name" value="P-loop_NTPase"/>
</dbReference>
<dbReference type="GO" id="GO:0022857">
    <property type="term" value="F:transmembrane transporter activity"/>
    <property type="evidence" value="ECO:0007669"/>
    <property type="project" value="TreeGrafter"/>
</dbReference>
<evidence type="ECO:0000256" key="4">
    <source>
        <dbReference type="ARBA" id="ARBA00022840"/>
    </source>
</evidence>
<gene>
    <name evidence="6" type="ORF">DF183_14350</name>
</gene>